<sequence>MPAPRLISYDYRYSHGGRLVFSAVMLLVILPFYWLGFRGGFVTLWLLVALLINLPGLVWPTRTLYASAGNLVFKSLFRPTVSYPASAFVRVEAGHSQHWQKAHLVFADDKRYPVVFTHAIKKSYFFLVFEEEKKTAAELNRYIRTALAESAFVPAPNAPTA</sequence>
<proteinExistence type="predicted"/>
<comment type="caution">
    <text evidence="2">The sequence shown here is derived from an EMBL/GenBank/DDBJ whole genome shotgun (WGS) entry which is preliminary data.</text>
</comment>
<evidence type="ECO:0000256" key="1">
    <source>
        <dbReference type="SAM" id="Phobius"/>
    </source>
</evidence>
<keyword evidence="1" id="KW-0812">Transmembrane</keyword>
<keyword evidence="1" id="KW-0472">Membrane</keyword>
<dbReference type="AlphaFoldDB" id="A0A431TZA0"/>
<keyword evidence="3" id="KW-1185">Reference proteome</keyword>
<gene>
    <name evidence="2" type="ORF">EJV47_19275</name>
</gene>
<dbReference type="RefSeq" id="WP_126694809.1">
    <property type="nucleotide sequence ID" value="NZ_RXOF01000012.1"/>
</dbReference>
<feature type="transmembrane region" description="Helical" evidence="1">
    <location>
        <begin position="16"/>
        <end position="35"/>
    </location>
</feature>
<dbReference type="EMBL" id="RXOF01000012">
    <property type="protein sequence ID" value="RTQ47558.1"/>
    <property type="molecule type" value="Genomic_DNA"/>
</dbReference>
<protein>
    <submittedName>
        <fullName evidence="2">Uncharacterized protein</fullName>
    </submittedName>
</protein>
<evidence type="ECO:0000313" key="2">
    <source>
        <dbReference type="EMBL" id="RTQ47558.1"/>
    </source>
</evidence>
<feature type="transmembrane region" description="Helical" evidence="1">
    <location>
        <begin position="41"/>
        <end position="59"/>
    </location>
</feature>
<accession>A0A431TZA0</accession>
<reference evidence="2 3" key="1">
    <citation type="submission" date="2018-12" db="EMBL/GenBank/DDBJ databases">
        <title>Hymenobacter gummosus sp. nov., isolated from a spring.</title>
        <authorList>
            <person name="Nie L."/>
        </authorList>
    </citation>
    <scope>NUCLEOTIDE SEQUENCE [LARGE SCALE GENOMIC DNA]</scope>
    <source>
        <strain evidence="2 3">KCTC 52166</strain>
    </source>
</reference>
<organism evidence="2 3">
    <name type="scientific">Hymenobacter gummosus</name>
    <dbReference type="NCBI Taxonomy" id="1776032"/>
    <lineage>
        <taxon>Bacteria</taxon>
        <taxon>Pseudomonadati</taxon>
        <taxon>Bacteroidota</taxon>
        <taxon>Cytophagia</taxon>
        <taxon>Cytophagales</taxon>
        <taxon>Hymenobacteraceae</taxon>
        <taxon>Hymenobacter</taxon>
    </lineage>
</organism>
<keyword evidence="1" id="KW-1133">Transmembrane helix</keyword>
<dbReference type="Proteomes" id="UP000282184">
    <property type="component" value="Unassembled WGS sequence"/>
</dbReference>
<evidence type="ECO:0000313" key="3">
    <source>
        <dbReference type="Proteomes" id="UP000282184"/>
    </source>
</evidence>
<name>A0A431TZA0_9BACT</name>